<dbReference type="EMBL" id="CM002928">
    <property type="protein sequence ID" value="KGN45150.1"/>
    <property type="molecule type" value="Genomic_DNA"/>
</dbReference>
<gene>
    <name evidence="1" type="ORF">Csa_7G428870</name>
</gene>
<organism evidence="1 2">
    <name type="scientific">Cucumis sativus</name>
    <name type="common">Cucumber</name>
    <dbReference type="NCBI Taxonomy" id="3659"/>
    <lineage>
        <taxon>Eukaryota</taxon>
        <taxon>Viridiplantae</taxon>
        <taxon>Streptophyta</taxon>
        <taxon>Embryophyta</taxon>
        <taxon>Tracheophyta</taxon>
        <taxon>Spermatophyta</taxon>
        <taxon>Magnoliopsida</taxon>
        <taxon>eudicotyledons</taxon>
        <taxon>Gunneridae</taxon>
        <taxon>Pentapetalae</taxon>
        <taxon>rosids</taxon>
        <taxon>fabids</taxon>
        <taxon>Cucurbitales</taxon>
        <taxon>Cucurbitaceae</taxon>
        <taxon>Benincaseae</taxon>
        <taxon>Cucumis</taxon>
    </lineage>
</organism>
<protein>
    <submittedName>
        <fullName evidence="1">Uncharacterized protein</fullName>
    </submittedName>
</protein>
<dbReference type="Proteomes" id="UP000029981">
    <property type="component" value="Chromosome 7"/>
</dbReference>
<reference evidence="1 2" key="1">
    <citation type="journal article" date="2009" name="Nat. Genet.">
        <title>The genome of the cucumber, Cucumis sativus L.</title>
        <authorList>
            <person name="Huang S."/>
            <person name="Li R."/>
            <person name="Zhang Z."/>
            <person name="Li L."/>
            <person name="Gu X."/>
            <person name="Fan W."/>
            <person name="Lucas W.J."/>
            <person name="Wang X."/>
            <person name="Xie B."/>
            <person name="Ni P."/>
            <person name="Ren Y."/>
            <person name="Zhu H."/>
            <person name="Li J."/>
            <person name="Lin K."/>
            <person name="Jin W."/>
            <person name="Fei Z."/>
            <person name="Li G."/>
            <person name="Staub J."/>
            <person name="Kilian A."/>
            <person name="van der Vossen E.A."/>
            <person name="Wu Y."/>
            <person name="Guo J."/>
            <person name="He J."/>
            <person name="Jia Z."/>
            <person name="Ren Y."/>
            <person name="Tian G."/>
            <person name="Lu Y."/>
            <person name="Ruan J."/>
            <person name="Qian W."/>
            <person name="Wang M."/>
            <person name="Huang Q."/>
            <person name="Li B."/>
            <person name="Xuan Z."/>
            <person name="Cao J."/>
            <person name="Asan"/>
            <person name="Wu Z."/>
            <person name="Zhang J."/>
            <person name="Cai Q."/>
            <person name="Bai Y."/>
            <person name="Zhao B."/>
            <person name="Han Y."/>
            <person name="Li Y."/>
            <person name="Li X."/>
            <person name="Wang S."/>
            <person name="Shi Q."/>
            <person name="Liu S."/>
            <person name="Cho W.K."/>
            <person name="Kim J.Y."/>
            <person name="Xu Y."/>
            <person name="Heller-Uszynska K."/>
            <person name="Miao H."/>
            <person name="Cheng Z."/>
            <person name="Zhang S."/>
            <person name="Wu J."/>
            <person name="Yang Y."/>
            <person name="Kang H."/>
            <person name="Li M."/>
            <person name="Liang H."/>
            <person name="Ren X."/>
            <person name="Shi Z."/>
            <person name="Wen M."/>
            <person name="Jian M."/>
            <person name="Yang H."/>
            <person name="Zhang G."/>
            <person name="Yang Z."/>
            <person name="Chen R."/>
            <person name="Liu S."/>
            <person name="Li J."/>
            <person name="Ma L."/>
            <person name="Liu H."/>
            <person name="Zhou Y."/>
            <person name="Zhao J."/>
            <person name="Fang X."/>
            <person name="Li G."/>
            <person name="Fang L."/>
            <person name="Li Y."/>
            <person name="Liu D."/>
            <person name="Zheng H."/>
            <person name="Zhang Y."/>
            <person name="Qin N."/>
            <person name="Li Z."/>
            <person name="Yang G."/>
            <person name="Yang S."/>
            <person name="Bolund L."/>
            <person name="Kristiansen K."/>
            <person name="Zheng H."/>
            <person name="Li S."/>
            <person name="Zhang X."/>
            <person name="Yang H."/>
            <person name="Wang J."/>
            <person name="Sun R."/>
            <person name="Zhang B."/>
            <person name="Jiang S."/>
            <person name="Wang J."/>
            <person name="Du Y."/>
            <person name="Li S."/>
        </authorList>
    </citation>
    <scope>NUCLEOTIDE SEQUENCE [LARGE SCALE GENOMIC DNA]</scope>
    <source>
        <strain evidence="2">cv. 9930</strain>
    </source>
</reference>
<sequence length="78" mass="8506">MELLENSFGIVNGNIVGEAVIPVKAVVGGEGLNAPPNLTYQYIIKMKNDKSLTKLMAAFRLDEGKLKGIGSSLFRRLR</sequence>
<evidence type="ECO:0000313" key="2">
    <source>
        <dbReference type="Proteomes" id="UP000029981"/>
    </source>
</evidence>
<dbReference type="Gramene" id="KGN45150">
    <property type="protein sequence ID" value="KGN45150"/>
    <property type="gene ID" value="Csa_7G428870"/>
</dbReference>
<accession>A0A0A0K631</accession>
<keyword evidence="2" id="KW-1185">Reference proteome</keyword>
<reference evidence="1 2" key="2">
    <citation type="journal article" date="2009" name="PLoS ONE">
        <title>An integrated genetic and cytogenetic map of the cucumber genome.</title>
        <authorList>
            <person name="Ren Y."/>
            <person name="Zhang Z."/>
            <person name="Liu J."/>
            <person name="Staub J.E."/>
            <person name="Han Y."/>
            <person name="Cheng Z."/>
            <person name="Li X."/>
            <person name="Lu J."/>
            <person name="Miao H."/>
            <person name="Kang H."/>
            <person name="Xie B."/>
            <person name="Gu X."/>
            <person name="Wang X."/>
            <person name="Du Y."/>
            <person name="Jin W."/>
            <person name="Huang S."/>
        </authorList>
    </citation>
    <scope>NUCLEOTIDE SEQUENCE [LARGE SCALE GENOMIC DNA]</scope>
    <source>
        <strain evidence="2">cv. 9930</strain>
    </source>
</reference>
<proteinExistence type="predicted"/>
<dbReference type="AlphaFoldDB" id="A0A0A0K631"/>
<name>A0A0A0K631_CUCSA</name>
<reference evidence="1 2" key="4">
    <citation type="journal article" date="2011" name="BMC Genomics">
        <title>RNA-Seq improves annotation of protein-coding genes in the cucumber genome.</title>
        <authorList>
            <person name="Li Z."/>
            <person name="Zhang Z."/>
            <person name="Yan P."/>
            <person name="Huang S."/>
            <person name="Fei Z."/>
            <person name="Lin K."/>
        </authorList>
    </citation>
    <scope>NUCLEOTIDE SEQUENCE [LARGE SCALE GENOMIC DNA]</scope>
    <source>
        <strain evidence="2">cv. 9930</strain>
    </source>
</reference>
<evidence type="ECO:0000313" key="1">
    <source>
        <dbReference type="EMBL" id="KGN45150.1"/>
    </source>
</evidence>
<reference evidence="1 2" key="3">
    <citation type="journal article" date="2010" name="BMC Genomics">
        <title>Transcriptome sequencing and comparative analysis of cucumber flowers with different sex types.</title>
        <authorList>
            <person name="Guo S."/>
            <person name="Zheng Y."/>
            <person name="Joung J.G."/>
            <person name="Liu S."/>
            <person name="Zhang Z."/>
            <person name="Crasta O.R."/>
            <person name="Sobral B.W."/>
            <person name="Xu Y."/>
            <person name="Huang S."/>
            <person name="Fei Z."/>
        </authorList>
    </citation>
    <scope>NUCLEOTIDE SEQUENCE [LARGE SCALE GENOMIC DNA]</scope>
    <source>
        <strain evidence="2">cv. 9930</strain>
    </source>
</reference>